<feature type="region of interest" description="Disordered" evidence="2">
    <location>
        <begin position="1"/>
        <end position="24"/>
    </location>
</feature>
<feature type="region of interest" description="Disordered" evidence="2">
    <location>
        <begin position="312"/>
        <end position="340"/>
    </location>
</feature>
<evidence type="ECO:0000256" key="1">
    <source>
        <dbReference type="ARBA" id="ARBA00022801"/>
    </source>
</evidence>
<sequence length="340" mass="38259">MADISIREQHHTSAETAVQNGESTAAKTLKNAEKNSAKKRGKKNNLLPMLAVIIGMIVFLYPVFATQWNNHQQQQVALEYKKFIQKSDPAKLEAALQKAHEYNQYRAHGPILDPWLSRITDDNEKYKEYLSLLNLSSTMARIVIPDIHVNLPIFHGTRPNALENGVGHLFGTDLPVGGTSTHSVLTAHTGLRTATLFDNLIDLKKGQSIYIEIYGQRLRYVVKDTEVVLPEETDSLHKITGKDILTLVTCTPYGVNSHRLLVHAERAPLDEENAKILDTASGFHLQWWMWLFLGGALIALLEVINILRKNRKKQKERNEPEETKPNITQQPLPGKESAGI</sequence>
<reference evidence="4 5" key="1">
    <citation type="submission" date="2023-07" db="EMBL/GenBank/DDBJ databases">
        <title>Sequencing the genomes of 1000 actinobacteria strains.</title>
        <authorList>
            <person name="Klenk H.-P."/>
        </authorList>
    </citation>
    <scope>NUCLEOTIDE SEQUENCE [LARGE SCALE GENOMIC DNA]</scope>
    <source>
        <strain evidence="4 5">DSM 15539</strain>
    </source>
</reference>
<feature type="compositionally biased region" description="Basic and acidic residues" evidence="2">
    <location>
        <begin position="1"/>
        <end position="13"/>
    </location>
</feature>
<dbReference type="GO" id="GO:0016787">
    <property type="term" value="F:hydrolase activity"/>
    <property type="evidence" value="ECO:0007669"/>
    <property type="project" value="UniProtKB-KW"/>
</dbReference>
<dbReference type="InterPro" id="IPR023365">
    <property type="entry name" value="Sortase_dom-sf"/>
</dbReference>
<evidence type="ECO:0000256" key="2">
    <source>
        <dbReference type="SAM" id="MobiDB-lite"/>
    </source>
</evidence>
<protein>
    <submittedName>
        <fullName evidence="4">Sortase A</fullName>
        <ecNumber evidence="4">3.4.22.70</ecNumber>
    </submittedName>
</protein>
<keyword evidence="3" id="KW-0472">Membrane</keyword>
<feature type="transmembrane region" description="Helical" evidence="3">
    <location>
        <begin position="287"/>
        <end position="307"/>
    </location>
</feature>
<keyword evidence="3" id="KW-1133">Transmembrane helix</keyword>
<dbReference type="RefSeq" id="WP_309955354.1">
    <property type="nucleotide sequence ID" value="NZ_JAVDUJ010000001.1"/>
</dbReference>
<dbReference type="InterPro" id="IPR042002">
    <property type="entry name" value="Sortase_C"/>
</dbReference>
<dbReference type="Gene3D" id="2.40.260.10">
    <property type="entry name" value="Sortase"/>
    <property type="match status" value="1"/>
</dbReference>
<evidence type="ECO:0000256" key="3">
    <source>
        <dbReference type="SAM" id="Phobius"/>
    </source>
</evidence>
<dbReference type="Pfam" id="PF04203">
    <property type="entry name" value="Sortase"/>
    <property type="match status" value="1"/>
</dbReference>
<dbReference type="EMBL" id="JAVDUJ010000001">
    <property type="protein sequence ID" value="MDR6939045.1"/>
    <property type="molecule type" value="Genomic_DNA"/>
</dbReference>
<dbReference type="EC" id="3.4.22.70" evidence="4"/>
<feature type="transmembrane region" description="Helical" evidence="3">
    <location>
        <begin position="46"/>
        <end position="64"/>
    </location>
</feature>
<dbReference type="NCBIfam" id="NF033745">
    <property type="entry name" value="class_C_sortase"/>
    <property type="match status" value="1"/>
</dbReference>
<evidence type="ECO:0000313" key="5">
    <source>
        <dbReference type="Proteomes" id="UP001266099"/>
    </source>
</evidence>
<dbReference type="NCBIfam" id="TIGR01076">
    <property type="entry name" value="sortase_fam"/>
    <property type="match status" value="1"/>
</dbReference>
<dbReference type="Proteomes" id="UP001266099">
    <property type="component" value="Unassembled WGS sequence"/>
</dbReference>
<proteinExistence type="predicted"/>
<dbReference type="SUPFAM" id="SSF63817">
    <property type="entry name" value="Sortase"/>
    <property type="match status" value="1"/>
</dbReference>
<gene>
    <name evidence="4" type="ORF">J2S36_000588</name>
</gene>
<evidence type="ECO:0000313" key="4">
    <source>
        <dbReference type="EMBL" id="MDR6939045.1"/>
    </source>
</evidence>
<keyword evidence="5" id="KW-1185">Reference proteome</keyword>
<comment type="caution">
    <text evidence="4">The sequence shown here is derived from an EMBL/GenBank/DDBJ whole genome shotgun (WGS) entry which is preliminary data.</text>
</comment>
<name>A0ABU1T2F2_9ACTO</name>
<feature type="compositionally biased region" description="Polar residues" evidence="2">
    <location>
        <begin position="14"/>
        <end position="24"/>
    </location>
</feature>
<keyword evidence="1 4" id="KW-0378">Hydrolase</keyword>
<dbReference type="InterPro" id="IPR005754">
    <property type="entry name" value="Sortase"/>
</dbReference>
<keyword evidence="3" id="KW-0812">Transmembrane</keyword>
<accession>A0ABU1T2F2</accession>
<organism evidence="4 5">
    <name type="scientific">Arcanobacterium hippocoleae</name>
    <dbReference type="NCBI Taxonomy" id="149017"/>
    <lineage>
        <taxon>Bacteria</taxon>
        <taxon>Bacillati</taxon>
        <taxon>Actinomycetota</taxon>
        <taxon>Actinomycetes</taxon>
        <taxon>Actinomycetales</taxon>
        <taxon>Actinomycetaceae</taxon>
        <taxon>Arcanobacterium</taxon>
    </lineage>
</organism>
<dbReference type="CDD" id="cd05827">
    <property type="entry name" value="Sortase_C"/>
    <property type="match status" value="1"/>
</dbReference>